<dbReference type="EMBL" id="GISG01090903">
    <property type="protein sequence ID" value="MBA4634378.1"/>
    <property type="molecule type" value="Transcribed_RNA"/>
</dbReference>
<organism evidence="1">
    <name type="scientific">Opuntia streptacantha</name>
    <name type="common">Prickly pear cactus</name>
    <name type="synonym">Opuntia cardona</name>
    <dbReference type="NCBI Taxonomy" id="393608"/>
    <lineage>
        <taxon>Eukaryota</taxon>
        <taxon>Viridiplantae</taxon>
        <taxon>Streptophyta</taxon>
        <taxon>Embryophyta</taxon>
        <taxon>Tracheophyta</taxon>
        <taxon>Spermatophyta</taxon>
        <taxon>Magnoliopsida</taxon>
        <taxon>eudicotyledons</taxon>
        <taxon>Gunneridae</taxon>
        <taxon>Pentapetalae</taxon>
        <taxon>Caryophyllales</taxon>
        <taxon>Cactineae</taxon>
        <taxon>Cactaceae</taxon>
        <taxon>Opuntioideae</taxon>
        <taxon>Opuntia</taxon>
    </lineage>
</organism>
<protein>
    <submittedName>
        <fullName evidence="1">Uncharacterized protein</fullName>
    </submittedName>
</protein>
<sequence length="192" mass="21487">MMGTWVVYIDPPTFGIPDIDLNSSFIQAIRVGSGHWRNLGMREFLIAAQTSRTSLWQVEIPSPNRFETSRSGSPVASRQMQTATRWRTGIAVRRVVSFLVIIGSSSSQIISKVALLSRNAFRNSSSGKSGCLHFSHQSLDLSFTHNLRWWFTGAPPESSMTLAEEEEVNPPAQENRVLLFFCQEYSEDSGSK</sequence>
<evidence type="ECO:0000313" key="1">
    <source>
        <dbReference type="EMBL" id="MBA4634378.1"/>
    </source>
</evidence>
<accession>A0A7C8Z4R6</accession>
<reference evidence="1" key="1">
    <citation type="journal article" date="2013" name="J. Plant Res.">
        <title>Effect of fungi and light on seed germination of three Opuntia species from semiarid lands of central Mexico.</title>
        <authorList>
            <person name="Delgado-Sanchez P."/>
            <person name="Jimenez-Bremont J.F."/>
            <person name="Guerrero-Gonzalez Mde L."/>
            <person name="Flores J."/>
        </authorList>
    </citation>
    <scope>NUCLEOTIDE SEQUENCE</scope>
    <source>
        <tissue evidence="1">Cladode</tissue>
    </source>
</reference>
<reference evidence="1" key="2">
    <citation type="submission" date="2020-07" db="EMBL/GenBank/DDBJ databases">
        <authorList>
            <person name="Vera ALvarez R."/>
            <person name="Arias-Moreno D.M."/>
            <person name="Jimenez-Jacinto V."/>
            <person name="Jimenez-Bremont J.F."/>
            <person name="Swaminathan K."/>
            <person name="Moose S.P."/>
            <person name="Guerrero-Gonzalez M.L."/>
            <person name="Marino-Ramirez L."/>
            <person name="Landsman D."/>
            <person name="Rodriguez-Kessler M."/>
            <person name="Delgado-Sanchez P."/>
        </authorList>
    </citation>
    <scope>NUCLEOTIDE SEQUENCE</scope>
    <source>
        <tissue evidence="1">Cladode</tissue>
    </source>
</reference>
<proteinExistence type="predicted"/>
<dbReference type="AlphaFoldDB" id="A0A7C8Z4R6"/>
<name>A0A7C8Z4R6_OPUST</name>